<accession>A0ABV2E8F0</accession>
<keyword evidence="1" id="KW-0687">Ribonucleoprotein</keyword>
<dbReference type="Proteomes" id="UP001549019">
    <property type="component" value="Unassembled WGS sequence"/>
</dbReference>
<sequence>MNYKEIEMNKFNETKLSDVKYFREKYIERENEVNDLLINKEQLHHLLIHVELQMEEVESIYQMLNKYSGKSNTNDYMNSNFAQLRSLIEIAQEHNMKHLEEQKEQ</sequence>
<organism evidence="1 2">
    <name type="scientific">Salinicoccus halitifaciens</name>
    <dbReference type="NCBI Taxonomy" id="1073415"/>
    <lineage>
        <taxon>Bacteria</taxon>
        <taxon>Bacillati</taxon>
        <taxon>Bacillota</taxon>
        <taxon>Bacilli</taxon>
        <taxon>Bacillales</taxon>
        <taxon>Staphylococcaceae</taxon>
        <taxon>Salinicoccus</taxon>
    </lineage>
</organism>
<proteinExistence type="predicted"/>
<evidence type="ECO:0000313" key="2">
    <source>
        <dbReference type="Proteomes" id="UP001549019"/>
    </source>
</evidence>
<evidence type="ECO:0000313" key="1">
    <source>
        <dbReference type="EMBL" id="MET3110698.1"/>
    </source>
</evidence>
<keyword evidence="1" id="KW-0689">Ribosomal protein</keyword>
<name>A0ABV2E8F0_9STAP</name>
<gene>
    <name evidence="1" type="ORF">ABHD89_001100</name>
</gene>
<reference evidence="1 2" key="1">
    <citation type="submission" date="2024-05" db="EMBL/GenBank/DDBJ databases">
        <title>Genomic Encyclopedia of Type Strains, Phase IV (KMG-IV): sequencing the most valuable type-strain genomes for metagenomic binning, comparative biology and taxonomic classification.</title>
        <authorList>
            <person name="Goeker M."/>
        </authorList>
    </citation>
    <scope>NUCLEOTIDE SEQUENCE [LARGE SCALE GENOMIC DNA]</scope>
    <source>
        <strain evidence="1 2">DSM 25286</strain>
    </source>
</reference>
<comment type="caution">
    <text evidence="1">The sequence shown here is derived from an EMBL/GenBank/DDBJ whole genome shotgun (WGS) entry which is preliminary data.</text>
</comment>
<protein>
    <submittedName>
        <fullName evidence="1">Ribosomal protein S3AE</fullName>
    </submittedName>
</protein>
<dbReference type="EMBL" id="JBDZDV010000002">
    <property type="protein sequence ID" value="MET3110698.1"/>
    <property type="molecule type" value="Genomic_DNA"/>
</dbReference>
<keyword evidence="2" id="KW-1185">Reference proteome</keyword>
<dbReference type="GO" id="GO:0005840">
    <property type="term" value="C:ribosome"/>
    <property type="evidence" value="ECO:0007669"/>
    <property type="project" value="UniProtKB-KW"/>
</dbReference>
<dbReference type="RefSeq" id="WP_230821576.1">
    <property type="nucleotide sequence ID" value="NZ_JAJNCU010000003.1"/>
</dbReference>